<dbReference type="PANTHER" id="PTHR45776">
    <property type="entry name" value="MIP04163P"/>
    <property type="match status" value="1"/>
</dbReference>
<dbReference type="Gene3D" id="4.10.280.10">
    <property type="entry name" value="Helix-loop-helix DNA-binding domain"/>
    <property type="match status" value="1"/>
</dbReference>
<evidence type="ECO:0000256" key="1">
    <source>
        <dbReference type="ARBA" id="ARBA00004123"/>
    </source>
</evidence>
<evidence type="ECO:0000256" key="5">
    <source>
        <dbReference type="ARBA" id="ARBA00023163"/>
    </source>
</evidence>
<keyword evidence="5" id="KW-0804">Transcription</keyword>
<feature type="compositionally biased region" description="Low complexity" evidence="8">
    <location>
        <begin position="148"/>
        <end position="157"/>
    </location>
</feature>
<evidence type="ECO:0000256" key="8">
    <source>
        <dbReference type="SAM" id="MobiDB-lite"/>
    </source>
</evidence>
<dbReference type="GO" id="GO:0005634">
    <property type="term" value="C:nucleus"/>
    <property type="evidence" value="ECO:0007669"/>
    <property type="project" value="UniProtKB-SubCell"/>
</dbReference>
<evidence type="ECO:0000256" key="4">
    <source>
        <dbReference type="ARBA" id="ARBA00023125"/>
    </source>
</evidence>
<accession>A0A5S6R2P5</accession>
<keyword evidence="7" id="KW-0175">Coiled coil</keyword>
<dbReference type="AlphaFoldDB" id="A0A5S6R2P5"/>
<dbReference type="InterPro" id="IPR036638">
    <property type="entry name" value="HLH_DNA-bd_sf"/>
</dbReference>
<dbReference type="GO" id="GO:0046983">
    <property type="term" value="F:protein dimerization activity"/>
    <property type="evidence" value="ECO:0007669"/>
    <property type="project" value="InterPro"/>
</dbReference>
<protein>
    <submittedName>
        <fullName evidence="11">BHLH domain-containing protein</fullName>
    </submittedName>
</protein>
<dbReference type="Pfam" id="PF00010">
    <property type="entry name" value="HLH"/>
    <property type="match status" value="1"/>
</dbReference>
<dbReference type="GO" id="GO:0000978">
    <property type="term" value="F:RNA polymerase II cis-regulatory region sequence-specific DNA binding"/>
    <property type="evidence" value="ECO:0007669"/>
    <property type="project" value="TreeGrafter"/>
</dbReference>
<dbReference type="InterPro" id="IPR011598">
    <property type="entry name" value="bHLH_dom"/>
</dbReference>
<evidence type="ECO:0000256" key="3">
    <source>
        <dbReference type="ARBA" id="ARBA00023015"/>
    </source>
</evidence>
<evidence type="ECO:0000256" key="6">
    <source>
        <dbReference type="ARBA" id="ARBA00023242"/>
    </source>
</evidence>
<name>A0A5S6R2P5_TRIMR</name>
<dbReference type="PROSITE" id="PS51257">
    <property type="entry name" value="PROKAR_LIPOPROTEIN"/>
    <property type="match status" value="1"/>
</dbReference>
<evidence type="ECO:0000259" key="9">
    <source>
        <dbReference type="PROSITE" id="PS50888"/>
    </source>
</evidence>
<dbReference type="SUPFAM" id="SSF47459">
    <property type="entry name" value="HLH, helix-loop-helix DNA-binding domain"/>
    <property type="match status" value="1"/>
</dbReference>
<keyword evidence="4" id="KW-0238">DNA-binding</keyword>
<dbReference type="CDD" id="cd11397">
    <property type="entry name" value="bHLHzip_MITF_like"/>
    <property type="match status" value="1"/>
</dbReference>
<comment type="subcellular location">
    <subcellularLocation>
        <location evidence="1">Nucleus</location>
    </subcellularLocation>
</comment>
<feature type="domain" description="BHLH" evidence="9">
    <location>
        <begin position="262"/>
        <end position="315"/>
    </location>
</feature>
<dbReference type="Proteomes" id="UP000046395">
    <property type="component" value="Unassembled WGS sequence"/>
</dbReference>
<reference evidence="11" key="1">
    <citation type="submission" date="2019-12" db="UniProtKB">
        <authorList>
            <consortium name="WormBaseParasite"/>
        </authorList>
    </citation>
    <scope>IDENTIFICATION</scope>
</reference>
<feature type="region of interest" description="Disordered" evidence="8">
    <location>
        <begin position="115"/>
        <end position="157"/>
    </location>
</feature>
<dbReference type="SMART" id="SM00353">
    <property type="entry name" value="HLH"/>
    <property type="match status" value="1"/>
</dbReference>
<evidence type="ECO:0000256" key="7">
    <source>
        <dbReference type="SAM" id="Coils"/>
    </source>
</evidence>
<feature type="coiled-coil region" evidence="7">
    <location>
        <begin position="322"/>
        <end position="349"/>
    </location>
</feature>
<comment type="similarity">
    <text evidence="2">Belongs to the MiT/TFE family.</text>
</comment>
<dbReference type="PANTHER" id="PTHR45776:SF2">
    <property type="entry name" value="MIP04163P"/>
    <property type="match status" value="1"/>
</dbReference>
<feature type="region of interest" description="Disordered" evidence="8">
    <location>
        <begin position="406"/>
        <end position="425"/>
    </location>
</feature>
<keyword evidence="10" id="KW-1185">Reference proteome</keyword>
<keyword evidence="3" id="KW-0805">Transcription regulation</keyword>
<proteinExistence type="inferred from homology"/>
<dbReference type="PROSITE" id="PS50888">
    <property type="entry name" value="BHLH"/>
    <property type="match status" value="1"/>
</dbReference>
<evidence type="ECO:0000313" key="10">
    <source>
        <dbReference type="Proteomes" id="UP000046395"/>
    </source>
</evidence>
<dbReference type="STRING" id="70415.A0A5S6R2P5"/>
<dbReference type="WBParaSite" id="TMUE_3000013579.1">
    <property type="protein sequence ID" value="TMUE_3000013579.1"/>
    <property type="gene ID" value="WBGene00289982"/>
</dbReference>
<sequence>MNSRTHLRLQLMREQAMFEQQSGYGTGVTPAIAGCAEKSATEISARGNSGTGGVDCSRSLATSSTSIILSQPIRFTGNRLVHLPPQIIHVNPSKEGDESNDKSLLLSSSLPSTLSFGLPTRSPNASRMAGEATPGRSCTPKPSSFAQSSLGSSLGRGSPIAVSPAGFADSPQSASFTSAQSELDDLIINEILSMEDDIQKKRPNQQAGSQSCSGNLESLLAEGRVSMPLKVSSSAPSSSEFEIESLVHDEALREQEVVRDRRKKDIHNMIERRRRYNINDRIKELSTLLPKSCTEEMKLNKGTILKASVEYIRHLRKDQDRLYQLLQKQLNLEQENKRLQERVHDLEKQLVVHPCGSLNCNCVAPDVGVASNSSDAFSSRMKTEPPDTDYLQYCYAYVNRGNVPAARTSERSSPMLKGSPLTPDSVASSDCSFTGVGSASFSRGRFVPDPVFSRRDNNNNLNELMIELSNEALSSSSSGMLSSNLVDPLLSESRFLSSKVSSPEVQWDAATFSPEPQEQMDFSAAV</sequence>
<dbReference type="GO" id="GO:0000981">
    <property type="term" value="F:DNA-binding transcription factor activity, RNA polymerase II-specific"/>
    <property type="evidence" value="ECO:0007669"/>
    <property type="project" value="TreeGrafter"/>
</dbReference>
<evidence type="ECO:0000313" key="11">
    <source>
        <dbReference type="WBParaSite" id="TMUE_3000013579.1"/>
    </source>
</evidence>
<evidence type="ECO:0000256" key="2">
    <source>
        <dbReference type="ARBA" id="ARBA00008289"/>
    </source>
</evidence>
<organism evidence="10 11">
    <name type="scientific">Trichuris muris</name>
    <name type="common">Mouse whipworm</name>
    <dbReference type="NCBI Taxonomy" id="70415"/>
    <lineage>
        <taxon>Eukaryota</taxon>
        <taxon>Metazoa</taxon>
        <taxon>Ecdysozoa</taxon>
        <taxon>Nematoda</taxon>
        <taxon>Enoplea</taxon>
        <taxon>Dorylaimia</taxon>
        <taxon>Trichinellida</taxon>
        <taxon>Trichuridae</taxon>
        <taxon>Trichuris</taxon>
    </lineage>
</organism>
<keyword evidence="6" id="KW-0539">Nucleus</keyword>